<dbReference type="CDD" id="cd16025">
    <property type="entry name" value="PAS_like"/>
    <property type="match status" value="1"/>
</dbReference>
<evidence type="ECO:0000256" key="5">
    <source>
        <dbReference type="SAM" id="MobiDB-lite"/>
    </source>
</evidence>
<accession>A0A918PJ17</accession>
<evidence type="ECO:0000313" key="7">
    <source>
        <dbReference type="EMBL" id="GGZ12656.1"/>
    </source>
</evidence>
<dbReference type="GO" id="GO:0046872">
    <property type="term" value="F:metal ion binding"/>
    <property type="evidence" value="ECO:0007669"/>
    <property type="project" value="UniProtKB-KW"/>
</dbReference>
<dbReference type="PANTHER" id="PTHR42693">
    <property type="entry name" value="ARYLSULFATASE FAMILY MEMBER"/>
    <property type="match status" value="1"/>
</dbReference>
<dbReference type="InterPro" id="IPR017850">
    <property type="entry name" value="Alkaline_phosphatase_core_sf"/>
</dbReference>
<dbReference type="PROSITE" id="PS00523">
    <property type="entry name" value="SULFATASE_1"/>
    <property type="match status" value="1"/>
</dbReference>
<dbReference type="SUPFAM" id="SSF53649">
    <property type="entry name" value="Alkaline phosphatase-like"/>
    <property type="match status" value="1"/>
</dbReference>
<protein>
    <submittedName>
        <fullName evidence="7">Arylsulfatase</fullName>
    </submittedName>
</protein>
<evidence type="ECO:0000256" key="2">
    <source>
        <dbReference type="ARBA" id="ARBA00022723"/>
    </source>
</evidence>
<evidence type="ECO:0000313" key="8">
    <source>
        <dbReference type="Proteomes" id="UP000619457"/>
    </source>
</evidence>
<dbReference type="Proteomes" id="UP000619457">
    <property type="component" value="Unassembled WGS sequence"/>
</dbReference>
<feature type="region of interest" description="Disordered" evidence="5">
    <location>
        <begin position="27"/>
        <end position="73"/>
    </location>
</feature>
<dbReference type="PROSITE" id="PS51257">
    <property type="entry name" value="PROKAR_LIPOPROTEIN"/>
    <property type="match status" value="1"/>
</dbReference>
<feature type="compositionally biased region" description="Basic and acidic residues" evidence="5">
    <location>
        <begin position="59"/>
        <end position="73"/>
    </location>
</feature>
<feature type="compositionally biased region" description="Polar residues" evidence="5">
    <location>
        <begin position="27"/>
        <end position="40"/>
    </location>
</feature>
<keyword evidence="8" id="KW-1185">Reference proteome</keyword>
<dbReference type="PANTHER" id="PTHR42693:SF43">
    <property type="entry name" value="BLL2667 PROTEIN"/>
    <property type="match status" value="1"/>
</dbReference>
<dbReference type="InterPro" id="IPR050738">
    <property type="entry name" value="Sulfatase"/>
</dbReference>
<dbReference type="Gene3D" id="3.30.1120.10">
    <property type="match status" value="1"/>
</dbReference>
<evidence type="ECO:0000256" key="4">
    <source>
        <dbReference type="ARBA" id="ARBA00022837"/>
    </source>
</evidence>
<reference evidence="7" key="1">
    <citation type="journal article" date="2014" name="Int. J. Syst. Evol. Microbiol.">
        <title>Complete genome sequence of Corynebacterium casei LMG S-19264T (=DSM 44701T), isolated from a smear-ripened cheese.</title>
        <authorList>
            <consortium name="US DOE Joint Genome Institute (JGI-PGF)"/>
            <person name="Walter F."/>
            <person name="Albersmeier A."/>
            <person name="Kalinowski J."/>
            <person name="Ruckert C."/>
        </authorList>
    </citation>
    <scope>NUCLEOTIDE SEQUENCE</scope>
    <source>
        <strain evidence="7">KCTC 12368</strain>
    </source>
</reference>
<keyword evidence="3" id="KW-0378">Hydrolase</keyword>
<evidence type="ECO:0000259" key="6">
    <source>
        <dbReference type="Pfam" id="PF00884"/>
    </source>
</evidence>
<evidence type="ECO:0000256" key="1">
    <source>
        <dbReference type="ARBA" id="ARBA00008779"/>
    </source>
</evidence>
<gene>
    <name evidence="7" type="ORF">GCM10007049_00420</name>
</gene>
<dbReference type="GO" id="GO:0016787">
    <property type="term" value="F:hydrolase activity"/>
    <property type="evidence" value="ECO:0007669"/>
    <property type="project" value="UniProtKB-KW"/>
</dbReference>
<dbReference type="InterPro" id="IPR024607">
    <property type="entry name" value="Sulfatase_CS"/>
</dbReference>
<organism evidence="7 8">
    <name type="scientific">Echinicola pacifica</name>
    <dbReference type="NCBI Taxonomy" id="346377"/>
    <lineage>
        <taxon>Bacteria</taxon>
        <taxon>Pseudomonadati</taxon>
        <taxon>Bacteroidota</taxon>
        <taxon>Cytophagia</taxon>
        <taxon>Cytophagales</taxon>
        <taxon>Cyclobacteriaceae</taxon>
        <taxon>Echinicola</taxon>
    </lineage>
</organism>
<dbReference type="AlphaFoldDB" id="A0A918PJ17"/>
<reference evidence="7" key="2">
    <citation type="submission" date="2020-09" db="EMBL/GenBank/DDBJ databases">
        <authorList>
            <person name="Sun Q."/>
            <person name="Kim S."/>
        </authorList>
    </citation>
    <scope>NUCLEOTIDE SEQUENCE</scope>
    <source>
        <strain evidence="7">KCTC 12368</strain>
    </source>
</reference>
<feature type="domain" description="Sulfatase N-terminal" evidence="6">
    <location>
        <begin position="79"/>
        <end position="496"/>
    </location>
</feature>
<proteinExistence type="inferred from homology"/>
<dbReference type="InterPro" id="IPR000917">
    <property type="entry name" value="Sulfatase_N"/>
</dbReference>
<keyword evidence="2" id="KW-0479">Metal-binding</keyword>
<dbReference type="EMBL" id="BMWX01000001">
    <property type="protein sequence ID" value="GGZ12656.1"/>
    <property type="molecule type" value="Genomic_DNA"/>
</dbReference>
<comment type="similarity">
    <text evidence="1">Belongs to the sulfatase family.</text>
</comment>
<evidence type="ECO:0000256" key="3">
    <source>
        <dbReference type="ARBA" id="ARBA00022801"/>
    </source>
</evidence>
<dbReference type="Gene3D" id="3.40.720.10">
    <property type="entry name" value="Alkaline Phosphatase, subunit A"/>
    <property type="match status" value="1"/>
</dbReference>
<keyword evidence="4" id="KW-0106">Calcium</keyword>
<comment type="caution">
    <text evidence="7">The sequence shown here is derived from an EMBL/GenBank/DDBJ whole genome shotgun (WGS) entry which is preliminary data.</text>
</comment>
<name>A0A918PJ17_9BACT</name>
<sequence>MKTSNQMKFLYSGLVAISAVTLFSCSEQKTDNSPNTQPDNSGKVLPFPASPMASVTEPRLQDSKMQWPEEPKRLPEDAPNVLIVLLDDVGFGISETFGGEVHTPTFTKIVNEGIVYNTFHTTSICSPTRAALLTGRNHTRVSSGTIAERAVAFDGYTGIIPKTAATIPEILKEYGYHTSAFGKWHNTPATETTSIGPKNHWPNGYGFEYFYGFLGGETSQWEPRLTENYDHIEPPEEEGYHLTEDLVKKALGWIDDRQAFSPDKPFLMYWAPGGVHGPHHVATEWADKYKGKFDDGWDEYRKRVYKRQLEMGIIPEGTALTPRDSTLQGWDDIPEDQIAFQRRLMEVFAGFVEHTDAQVGKLVSGLEERGLRENTIIIYIFGDNGSSAEGQQGSISELLAQNNIPNTVEQQIAALDDLGGIEVLGSPHTDNMYHAGWAWAGGTPFKGTKLMGSYFGGTRNPMAISWPKKIKPDGAIREQFHHVIDIAPTLYDLLNIPHPEVVHGYDQMPMDGVSLAYTFDQADAPTAKEAQFFDNNASRAIYKDGYMASTFGPFIPWNTPASVARVKSWDSDNDVWELYNLKEDFSQAHNLAKDNPELLEQLKAEFMTMAKDNKDFPIGAGLWLRNHPADIRKTPYKEWNFKQSTDRMPEFTAPGIGRQSNKVTIDLTVGNQASGVLYAVGGAGGGVTLYMDKGQLVYEYNMLIIEKYITKSDKAIPAGEHVLTITTQVKGPGQPGTVEILLDGKPYEKVALNRTVPLAFTATETFDVGKDLGSPVSVDYFDRKPFEFTGEIKSVHIELL</sequence>
<dbReference type="Pfam" id="PF00884">
    <property type="entry name" value="Sulfatase"/>
    <property type="match status" value="1"/>
</dbReference>